<keyword evidence="4" id="KW-1185">Reference proteome</keyword>
<evidence type="ECO:0000256" key="1">
    <source>
        <dbReference type="SAM" id="Coils"/>
    </source>
</evidence>
<dbReference type="PANTHER" id="PTHR46492:SF1">
    <property type="entry name" value="DYNEIN AXONEMAL ASSEMBLY FACTOR 4"/>
    <property type="match status" value="1"/>
</dbReference>
<protein>
    <submittedName>
        <fullName evidence="3">CS domain-containing protein</fullName>
    </submittedName>
</protein>
<accession>A0AAV4XQJ1</accession>
<dbReference type="InterPro" id="IPR008978">
    <property type="entry name" value="HSP20-like_chaperone"/>
</dbReference>
<evidence type="ECO:0000313" key="3">
    <source>
        <dbReference type="EMBL" id="GIY96947.1"/>
    </source>
</evidence>
<name>A0AAV4XQJ1_CAEEX</name>
<evidence type="ECO:0000313" key="4">
    <source>
        <dbReference type="Proteomes" id="UP001054945"/>
    </source>
</evidence>
<dbReference type="SUPFAM" id="SSF49764">
    <property type="entry name" value="HSP20-like chaperones"/>
    <property type="match status" value="1"/>
</dbReference>
<gene>
    <name evidence="3" type="primary">AVEN_22668_1</name>
    <name evidence="3" type="ORF">CEXT_118161</name>
</gene>
<organism evidence="3 4">
    <name type="scientific">Caerostris extrusa</name>
    <name type="common">Bark spider</name>
    <name type="synonym">Caerostris bankana</name>
    <dbReference type="NCBI Taxonomy" id="172846"/>
    <lineage>
        <taxon>Eukaryota</taxon>
        <taxon>Metazoa</taxon>
        <taxon>Ecdysozoa</taxon>
        <taxon>Arthropoda</taxon>
        <taxon>Chelicerata</taxon>
        <taxon>Arachnida</taxon>
        <taxon>Araneae</taxon>
        <taxon>Araneomorphae</taxon>
        <taxon>Entelegynae</taxon>
        <taxon>Araneoidea</taxon>
        <taxon>Araneidae</taxon>
        <taxon>Caerostris</taxon>
    </lineage>
</organism>
<dbReference type="AlphaFoldDB" id="A0AAV4XQJ1"/>
<evidence type="ECO:0000256" key="2">
    <source>
        <dbReference type="SAM" id="MobiDB-lite"/>
    </source>
</evidence>
<dbReference type="PANTHER" id="PTHR46492">
    <property type="entry name" value="DYNEIN ASSEMBLY FACTOR 4, AXONEMAL"/>
    <property type="match status" value="1"/>
</dbReference>
<keyword evidence="1" id="KW-0175">Coiled coil</keyword>
<reference evidence="3 4" key="1">
    <citation type="submission" date="2021-06" db="EMBL/GenBank/DDBJ databases">
        <title>Caerostris extrusa draft genome.</title>
        <authorList>
            <person name="Kono N."/>
            <person name="Arakawa K."/>
        </authorList>
    </citation>
    <scope>NUCLEOTIDE SEQUENCE [LARGE SCALE GENOMIC DNA]</scope>
</reference>
<dbReference type="GO" id="GO:0036159">
    <property type="term" value="P:inner dynein arm assembly"/>
    <property type="evidence" value="ECO:0007669"/>
    <property type="project" value="TreeGrafter"/>
</dbReference>
<dbReference type="InterPro" id="IPR052004">
    <property type="entry name" value="Dynein_assembly_factor_4"/>
</dbReference>
<feature type="coiled-coil region" evidence="1">
    <location>
        <begin position="87"/>
        <end position="141"/>
    </location>
</feature>
<dbReference type="GO" id="GO:0003341">
    <property type="term" value="P:cilium movement"/>
    <property type="evidence" value="ECO:0007669"/>
    <property type="project" value="TreeGrafter"/>
</dbReference>
<feature type="region of interest" description="Disordered" evidence="2">
    <location>
        <begin position="143"/>
        <end position="182"/>
    </location>
</feature>
<comment type="caution">
    <text evidence="3">The sequence shown here is derived from an EMBL/GenBank/DDBJ whole genome shotgun (WGS) entry which is preliminary data.</text>
</comment>
<dbReference type="GO" id="GO:0036158">
    <property type="term" value="P:outer dynein arm assembly"/>
    <property type="evidence" value="ECO:0007669"/>
    <property type="project" value="TreeGrafter"/>
</dbReference>
<dbReference type="Proteomes" id="UP001054945">
    <property type="component" value="Unassembled WGS sequence"/>
</dbReference>
<dbReference type="EMBL" id="BPLR01000717">
    <property type="protein sequence ID" value="GIY96947.1"/>
    <property type="molecule type" value="Genomic_DNA"/>
</dbReference>
<sequence>MKLFLISSPPHLWECFLFDTIDPEESIVRIGSDNVAFEIQKSGEEIWNNLSHHQAGCESYRKAQREAAFEENQKYLQNLLESKLQKKQNVHKESVRKQMELDELERKTIEKEKMLENQRVAAEIKRKKEQLKANMIAEKRKQLQQLSEKLPPPRKSSHITVSFTPRVFPTAARESQEAEEKR</sequence>
<proteinExistence type="predicted"/>